<reference evidence="5 6" key="1">
    <citation type="submission" date="2016-09" db="EMBL/GenBank/DDBJ databases">
        <title>Alteromonas lipolytica, a new species isolated from sea water.</title>
        <authorList>
            <person name="Wu Y.-H."/>
            <person name="Cheng H."/>
            <person name="Xu X.-W."/>
        </authorList>
    </citation>
    <scope>NUCLEOTIDE SEQUENCE [LARGE SCALE GENOMIC DNA]</scope>
    <source>
        <strain evidence="5 6">JW12</strain>
    </source>
</reference>
<dbReference type="Pfam" id="PF07804">
    <property type="entry name" value="HipA_C"/>
    <property type="match status" value="1"/>
</dbReference>
<dbReference type="STRING" id="1856405.BFC17_12890"/>
<evidence type="ECO:0000259" key="4">
    <source>
        <dbReference type="Pfam" id="PF07804"/>
    </source>
</evidence>
<dbReference type="GO" id="GO:0004674">
    <property type="term" value="F:protein serine/threonine kinase activity"/>
    <property type="evidence" value="ECO:0007669"/>
    <property type="project" value="TreeGrafter"/>
</dbReference>
<dbReference type="InterPro" id="IPR012893">
    <property type="entry name" value="HipA-like_C"/>
</dbReference>
<dbReference type="RefSeq" id="WP_070175388.1">
    <property type="nucleotide sequence ID" value="NZ_BMJR01000006.1"/>
</dbReference>
<gene>
    <name evidence="5" type="ORF">BFC17_12890</name>
</gene>
<feature type="domain" description="HipA-like C-terminal" evidence="4">
    <location>
        <begin position="163"/>
        <end position="370"/>
    </location>
</feature>
<dbReference type="PANTHER" id="PTHR37419:SF8">
    <property type="entry name" value="TOXIN YJJJ"/>
    <property type="match status" value="1"/>
</dbReference>
<dbReference type="Proteomes" id="UP000176037">
    <property type="component" value="Unassembled WGS sequence"/>
</dbReference>
<keyword evidence="6" id="KW-1185">Reference proteome</keyword>
<dbReference type="InterPro" id="IPR016869">
    <property type="entry name" value="UCP028135_HipA-like"/>
</dbReference>
<accession>A0A1E8FIC5</accession>
<evidence type="ECO:0000313" key="5">
    <source>
        <dbReference type="EMBL" id="OFI35644.1"/>
    </source>
</evidence>
<dbReference type="OrthoDB" id="9805913at2"/>
<keyword evidence="2" id="KW-0808">Transferase</keyword>
<proteinExistence type="inferred from homology"/>
<keyword evidence="3" id="KW-0418">Kinase</keyword>
<organism evidence="5 6">
    <name type="scientific">Alteromonas lipolytica</name>
    <dbReference type="NCBI Taxonomy" id="1856405"/>
    <lineage>
        <taxon>Bacteria</taxon>
        <taxon>Pseudomonadati</taxon>
        <taxon>Pseudomonadota</taxon>
        <taxon>Gammaproteobacteria</taxon>
        <taxon>Alteromonadales</taxon>
        <taxon>Alteromonadaceae</taxon>
        <taxon>Alteromonas/Salinimonas group</taxon>
        <taxon>Alteromonas</taxon>
    </lineage>
</organism>
<evidence type="ECO:0000256" key="2">
    <source>
        <dbReference type="ARBA" id="ARBA00022679"/>
    </source>
</evidence>
<comment type="similarity">
    <text evidence="1">Belongs to the HipA Ser/Thr kinase family.</text>
</comment>
<dbReference type="EMBL" id="MJIC01000009">
    <property type="protein sequence ID" value="OFI35644.1"/>
    <property type="molecule type" value="Genomic_DNA"/>
</dbReference>
<dbReference type="AlphaFoldDB" id="A0A1E8FIC5"/>
<dbReference type="PANTHER" id="PTHR37419">
    <property type="entry name" value="SERINE/THREONINE-PROTEIN KINASE TOXIN HIPA"/>
    <property type="match status" value="1"/>
</dbReference>
<dbReference type="GO" id="GO:0005829">
    <property type="term" value="C:cytosol"/>
    <property type="evidence" value="ECO:0007669"/>
    <property type="project" value="TreeGrafter"/>
</dbReference>
<dbReference type="PIRSF" id="PIRSF028135">
    <property type="entry name" value="UCP028135_HipA-like"/>
    <property type="match status" value="1"/>
</dbReference>
<protein>
    <recommendedName>
        <fullName evidence="4">HipA-like C-terminal domain-containing protein</fullName>
    </recommendedName>
</protein>
<sequence length="437" mass="48700">MLTVTVQTQINGAWHDAARLTLHESDNSVQQKTAYLTDYAVEHLGSKWAPACSLRYPVELALTYSEKPWFGYLNDILPSGASYRWWIEHLGIADLPFYEQKVALLKNAVIAPVGNLRIKECVEKANEGALSVQFTEHDVTSYNRDFLSYAQQIGAASGGATGAGGEAPKLLLVQDGSGNISIDTTQSQISADSIYYLVKFPRGNNTRIDQDILRAEYHFYHELEALSVDTIATNSMRLIESEQGPSLWLPRFDIAVGNNGKRRQYGLESIYSLIGKASGALKHQDVFTCLCDALEHTSTEKRSIFAIEYIWRDLLNIVFANTDNHGRNMAVLKTMTQTRLAPVYDFAPMKFDPEVITRTTTWGHPLEVGGEFNFPAIVASLSNINTDHVLNALIGKAQSLKGLYSRLLQRGVPTTILHAPTARYQNIEEKLQQWGLS</sequence>
<dbReference type="InterPro" id="IPR052028">
    <property type="entry name" value="HipA_Ser/Thr_kinase"/>
</dbReference>
<evidence type="ECO:0000256" key="3">
    <source>
        <dbReference type="ARBA" id="ARBA00022777"/>
    </source>
</evidence>
<comment type="caution">
    <text evidence="5">The sequence shown here is derived from an EMBL/GenBank/DDBJ whole genome shotgun (WGS) entry which is preliminary data.</text>
</comment>
<name>A0A1E8FIC5_9ALTE</name>
<evidence type="ECO:0000313" key="6">
    <source>
        <dbReference type="Proteomes" id="UP000176037"/>
    </source>
</evidence>
<evidence type="ECO:0000256" key="1">
    <source>
        <dbReference type="ARBA" id="ARBA00010164"/>
    </source>
</evidence>